<gene>
    <name evidence="1" type="ORF">DI396_07655</name>
</gene>
<evidence type="ECO:0000313" key="2">
    <source>
        <dbReference type="Proteomes" id="UP000248012"/>
    </source>
</evidence>
<reference evidence="1 2" key="1">
    <citation type="submission" date="2018-05" db="EMBL/GenBank/DDBJ databases">
        <title>Oceanovita maritima gen. nov., sp. nov., a marine bacterium in the family Rhodobacteraceae isolated from surface seawater of Lundu port Xiamen, China.</title>
        <authorList>
            <person name="Hetharua B.H."/>
            <person name="Min D."/>
            <person name="Liao H."/>
            <person name="Tian Y."/>
        </authorList>
    </citation>
    <scope>NUCLEOTIDE SEQUENCE [LARGE SCALE GENOMIC DNA]</scope>
    <source>
        <strain evidence="1 2">FSX-11</strain>
    </source>
</reference>
<keyword evidence="2" id="KW-1185">Reference proteome</keyword>
<dbReference type="EMBL" id="QFVT01000004">
    <property type="protein sequence ID" value="PYC47954.1"/>
    <property type="molecule type" value="Genomic_DNA"/>
</dbReference>
<comment type="caution">
    <text evidence="1">The sequence shown here is derived from an EMBL/GenBank/DDBJ whole genome shotgun (WGS) entry which is preliminary data.</text>
</comment>
<sequence length="69" mass="7375">MSAAFLTVGRDAGRCADSQKGIGRTRATSHEDLKTAQGFVQIGADHTEHICPAPDRLTDNSTQMVAFDV</sequence>
<protein>
    <submittedName>
        <fullName evidence="1">Uncharacterized protein</fullName>
    </submittedName>
</protein>
<organism evidence="1 2">
    <name type="scientific">Litorivita pollutaquae</name>
    <dbReference type="NCBI Taxonomy" id="2200892"/>
    <lineage>
        <taxon>Bacteria</taxon>
        <taxon>Pseudomonadati</taxon>
        <taxon>Pseudomonadota</taxon>
        <taxon>Alphaproteobacteria</taxon>
        <taxon>Rhodobacterales</taxon>
        <taxon>Paracoccaceae</taxon>
        <taxon>Litorivita</taxon>
    </lineage>
</organism>
<evidence type="ECO:0000313" key="1">
    <source>
        <dbReference type="EMBL" id="PYC47954.1"/>
    </source>
</evidence>
<dbReference type="AlphaFoldDB" id="A0A2V4MZF2"/>
<accession>A0A2V4MZF2</accession>
<name>A0A2V4MZF2_9RHOB</name>
<proteinExistence type="predicted"/>
<dbReference type="Proteomes" id="UP000248012">
    <property type="component" value="Unassembled WGS sequence"/>
</dbReference>